<gene>
    <name evidence="2" type="ORF">Tco_0977155</name>
</gene>
<feature type="transmembrane region" description="Helical" evidence="1">
    <location>
        <begin position="36"/>
        <end position="56"/>
    </location>
</feature>
<reference evidence="2" key="1">
    <citation type="journal article" date="2022" name="Int. J. Mol. Sci.">
        <title>Draft Genome of Tanacetum Coccineum: Genomic Comparison of Closely Related Tanacetum-Family Plants.</title>
        <authorList>
            <person name="Yamashiro T."/>
            <person name="Shiraishi A."/>
            <person name="Nakayama K."/>
            <person name="Satake H."/>
        </authorList>
    </citation>
    <scope>NUCLEOTIDE SEQUENCE</scope>
</reference>
<proteinExistence type="predicted"/>
<evidence type="ECO:0000256" key="1">
    <source>
        <dbReference type="SAM" id="Phobius"/>
    </source>
</evidence>
<keyword evidence="3" id="KW-1185">Reference proteome</keyword>
<comment type="caution">
    <text evidence="2">The sequence shown here is derived from an EMBL/GenBank/DDBJ whole genome shotgun (WGS) entry which is preliminary data.</text>
</comment>
<keyword evidence="1" id="KW-0472">Membrane</keyword>
<organism evidence="2 3">
    <name type="scientific">Tanacetum coccineum</name>
    <dbReference type="NCBI Taxonomy" id="301880"/>
    <lineage>
        <taxon>Eukaryota</taxon>
        <taxon>Viridiplantae</taxon>
        <taxon>Streptophyta</taxon>
        <taxon>Embryophyta</taxon>
        <taxon>Tracheophyta</taxon>
        <taxon>Spermatophyta</taxon>
        <taxon>Magnoliopsida</taxon>
        <taxon>eudicotyledons</taxon>
        <taxon>Gunneridae</taxon>
        <taxon>Pentapetalae</taxon>
        <taxon>asterids</taxon>
        <taxon>campanulids</taxon>
        <taxon>Asterales</taxon>
        <taxon>Asteraceae</taxon>
        <taxon>Asteroideae</taxon>
        <taxon>Anthemideae</taxon>
        <taxon>Anthemidinae</taxon>
        <taxon>Tanacetum</taxon>
    </lineage>
</organism>
<feature type="transmembrane region" description="Helical" evidence="1">
    <location>
        <begin position="12"/>
        <end position="30"/>
    </location>
</feature>
<keyword evidence="1" id="KW-0812">Transmembrane</keyword>
<name>A0ABQ5EJB5_9ASTR</name>
<dbReference type="Proteomes" id="UP001151760">
    <property type="component" value="Unassembled WGS sequence"/>
</dbReference>
<keyword evidence="1" id="KW-1133">Transmembrane helix</keyword>
<accession>A0ABQ5EJB5</accession>
<evidence type="ECO:0000313" key="2">
    <source>
        <dbReference type="EMBL" id="GJT50998.1"/>
    </source>
</evidence>
<reference evidence="2" key="2">
    <citation type="submission" date="2022-01" db="EMBL/GenBank/DDBJ databases">
        <authorList>
            <person name="Yamashiro T."/>
            <person name="Shiraishi A."/>
            <person name="Satake H."/>
            <person name="Nakayama K."/>
        </authorList>
    </citation>
    <scope>NUCLEOTIDE SEQUENCE</scope>
</reference>
<sequence>MLQRIFMNEICRMFMQFLLKYIFDFAVSALDSGTTVMMFGASVMIVGVGIGVVVCCTDEMIGVTKGEGTTVKTGVSAIISGIGGRLVLSGITDGDWV</sequence>
<evidence type="ECO:0000313" key="3">
    <source>
        <dbReference type="Proteomes" id="UP001151760"/>
    </source>
</evidence>
<dbReference type="EMBL" id="BQNB010016369">
    <property type="protein sequence ID" value="GJT50998.1"/>
    <property type="molecule type" value="Genomic_DNA"/>
</dbReference>
<protein>
    <submittedName>
        <fullName evidence="2">Uncharacterized protein</fullName>
    </submittedName>
</protein>